<dbReference type="Proteomes" id="UP000054279">
    <property type="component" value="Unassembled WGS sequence"/>
</dbReference>
<dbReference type="HOGENOM" id="CLU_1636488_0_0_1"/>
<evidence type="ECO:0000256" key="1">
    <source>
        <dbReference type="SAM" id="MobiDB-lite"/>
    </source>
</evidence>
<proteinExistence type="predicted"/>
<feature type="region of interest" description="Disordered" evidence="1">
    <location>
        <begin position="1"/>
        <end position="65"/>
    </location>
</feature>
<reference evidence="2 3" key="1">
    <citation type="submission" date="2014-06" db="EMBL/GenBank/DDBJ databases">
        <title>Evolutionary Origins and Diversification of the Mycorrhizal Mutualists.</title>
        <authorList>
            <consortium name="DOE Joint Genome Institute"/>
            <consortium name="Mycorrhizal Genomics Consortium"/>
            <person name="Kohler A."/>
            <person name="Kuo A."/>
            <person name="Nagy L.G."/>
            <person name="Floudas D."/>
            <person name="Copeland A."/>
            <person name="Barry K.W."/>
            <person name="Cichocki N."/>
            <person name="Veneault-Fourrey C."/>
            <person name="LaButti K."/>
            <person name="Lindquist E.A."/>
            <person name="Lipzen A."/>
            <person name="Lundell T."/>
            <person name="Morin E."/>
            <person name="Murat C."/>
            <person name="Riley R."/>
            <person name="Ohm R."/>
            <person name="Sun H."/>
            <person name="Tunlid A."/>
            <person name="Henrissat B."/>
            <person name="Grigoriev I.V."/>
            <person name="Hibbett D.S."/>
            <person name="Martin F."/>
        </authorList>
    </citation>
    <scope>NUCLEOTIDE SEQUENCE [LARGE SCALE GENOMIC DNA]</scope>
    <source>
        <strain evidence="2 3">SS14</strain>
    </source>
</reference>
<sequence length="162" mass="18324">MQRNFPNTPAPHFHQAPKIISPQTSTPFTGTQDWSRPSSSIRSPHSASESPDSDAPALQRSHSDHGSCKNVKVFIVFGYVVGYICDCGFPTFSSKEIQEHVGKDLRPFFCRGCGLHFKHLELRDHEGRFPGCGNLNFSEHSDVSNHYVFREDKEGFRCINRE</sequence>
<evidence type="ECO:0000313" key="2">
    <source>
        <dbReference type="EMBL" id="KIJ26471.1"/>
    </source>
</evidence>
<keyword evidence="3" id="KW-1185">Reference proteome</keyword>
<feature type="compositionally biased region" description="Polar residues" evidence="1">
    <location>
        <begin position="21"/>
        <end position="34"/>
    </location>
</feature>
<evidence type="ECO:0008006" key="4">
    <source>
        <dbReference type="Google" id="ProtNLM"/>
    </source>
</evidence>
<protein>
    <recommendedName>
        <fullName evidence="4">C2H2-type domain-containing protein</fullName>
    </recommendedName>
</protein>
<accession>A0A0C9UM02</accession>
<feature type="compositionally biased region" description="Low complexity" evidence="1">
    <location>
        <begin position="35"/>
        <end position="57"/>
    </location>
</feature>
<evidence type="ECO:0000313" key="3">
    <source>
        <dbReference type="Proteomes" id="UP000054279"/>
    </source>
</evidence>
<organism evidence="2 3">
    <name type="scientific">Sphaerobolus stellatus (strain SS14)</name>
    <dbReference type="NCBI Taxonomy" id="990650"/>
    <lineage>
        <taxon>Eukaryota</taxon>
        <taxon>Fungi</taxon>
        <taxon>Dikarya</taxon>
        <taxon>Basidiomycota</taxon>
        <taxon>Agaricomycotina</taxon>
        <taxon>Agaricomycetes</taxon>
        <taxon>Phallomycetidae</taxon>
        <taxon>Geastrales</taxon>
        <taxon>Sphaerobolaceae</taxon>
        <taxon>Sphaerobolus</taxon>
    </lineage>
</organism>
<dbReference type="AlphaFoldDB" id="A0A0C9UM02"/>
<dbReference type="EMBL" id="KN837368">
    <property type="protein sequence ID" value="KIJ26471.1"/>
    <property type="molecule type" value="Genomic_DNA"/>
</dbReference>
<name>A0A0C9UM02_SPHS4</name>
<gene>
    <name evidence="2" type="ORF">M422DRAFT_38207</name>
</gene>